<keyword evidence="1" id="KW-0812">Transmembrane</keyword>
<organism evidence="2 3">
    <name type="scientific">Cordylochernes scorpioides</name>
    <dbReference type="NCBI Taxonomy" id="51811"/>
    <lineage>
        <taxon>Eukaryota</taxon>
        <taxon>Metazoa</taxon>
        <taxon>Ecdysozoa</taxon>
        <taxon>Arthropoda</taxon>
        <taxon>Chelicerata</taxon>
        <taxon>Arachnida</taxon>
        <taxon>Pseudoscorpiones</taxon>
        <taxon>Cheliferoidea</taxon>
        <taxon>Chernetidae</taxon>
        <taxon>Cordylochernes</taxon>
    </lineage>
</organism>
<accession>A0ABY6LLE0</accession>
<evidence type="ECO:0000256" key="1">
    <source>
        <dbReference type="SAM" id="Phobius"/>
    </source>
</evidence>
<dbReference type="InterPro" id="IPR042089">
    <property type="entry name" value="Peptidase_M13_dom_2"/>
</dbReference>
<dbReference type="Gene3D" id="3.40.390.10">
    <property type="entry name" value="Collagenase (Catalytic Domain)"/>
    <property type="match status" value="1"/>
</dbReference>
<keyword evidence="3" id="KW-1185">Reference proteome</keyword>
<name>A0ABY6LLE0_9ARAC</name>
<keyword evidence="1" id="KW-1133">Transmembrane helix</keyword>
<protein>
    <submittedName>
        <fullName evidence="2">Uncharacterized protein</fullName>
    </submittedName>
</protein>
<proteinExistence type="predicted"/>
<evidence type="ECO:0000313" key="2">
    <source>
        <dbReference type="EMBL" id="UYV82002.1"/>
    </source>
</evidence>
<gene>
    <name evidence="2" type="ORF">LAZ67_21000365</name>
</gene>
<sequence>MSTTMLDYIKLALSEAIRENNWIDPQTSENIQKKNMDLEIWMEEVESEKRKKKTTTEIFGMFGCSVKSFFFTAFLWKLYGFRATELLSIKLDNKEYNVRILGSEQFFNHMNPVEFRIFIKFSVKPIKVFVRVDVSHNWARQIAGNLDFSIFNILNQNFRISLVAVTPSEKRPVSMHSLLFDRPEVGTSEYGRIKVECRTCVCRINEVILYMKSHTLITYLVLLPCSFSFFSLVQMNLINGYSEQLKDTEMLREKYEELGPISSDYLKNMETLVKYQRSQLGKRLRSPANRTEISESGLITNLLYIRTANTIVDRPQQGFLSRDMEELCLYSCKVRLSPKCATKVMVINKSCTPFHWNSCNLYTKG</sequence>
<reference evidence="2 3" key="1">
    <citation type="submission" date="2022-01" db="EMBL/GenBank/DDBJ databases">
        <title>A chromosomal length assembly of Cordylochernes scorpioides.</title>
        <authorList>
            <person name="Zeh D."/>
            <person name="Zeh J."/>
        </authorList>
    </citation>
    <scope>NUCLEOTIDE SEQUENCE [LARGE SCALE GENOMIC DNA]</scope>
    <source>
        <strain evidence="2">IN4F17</strain>
        <tissue evidence="2">Whole Body</tissue>
    </source>
</reference>
<feature type="transmembrane region" description="Helical" evidence="1">
    <location>
        <begin position="58"/>
        <end position="79"/>
    </location>
</feature>
<dbReference type="EMBL" id="CP092883">
    <property type="protein sequence ID" value="UYV82002.1"/>
    <property type="molecule type" value="Genomic_DNA"/>
</dbReference>
<dbReference type="Gene3D" id="1.10.1380.10">
    <property type="entry name" value="Neutral endopeptidase , domain2"/>
    <property type="match status" value="1"/>
</dbReference>
<dbReference type="Proteomes" id="UP001235939">
    <property type="component" value="Chromosome 21"/>
</dbReference>
<dbReference type="SUPFAM" id="SSF55486">
    <property type="entry name" value="Metalloproteases ('zincins'), catalytic domain"/>
    <property type="match status" value="1"/>
</dbReference>
<evidence type="ECO:0000313" key="3">
    <source>
        <dbReference type="Proteomes" id="UP001235939"/>
    </source>
</evidence>
<keyword evidence="1" id="KW-0472">Membrane</keyword>
<dbReference type="InterPro" id="IPR024079">
    <property type="entry name" value="MetalloPept_cat_dom_sf"/>
</dbReference>